<keyword evidence="1" id="KW-0378">Hydrolase</keyword>
<dbReference type="PANTHER" id="PTHR42977">
    <property type="entry name" value="HYDROLASE-RELATED"/>
    <property type="match status" value="1"/>
</dbReference>
<keyword evidence="4" id="KW-1185">Reference proteome</keyword>
<dbReference type="InterPro" id="IPR000639">
    <property type="entry name" value="Epox_hydrolase-like"/>
</dbReference>
<dbReference type="EMBL" id="CP089984">
    <property type="protein sequence ID" value="WXB15135.1"/>
    <property type="molecule type" value="Genomic_DNA"/>
</dbReference>
<evidence type="ECO:0000256" key="1">
    <source>
        <dbReference type="ARBA" id="ARBA00022801"/>
    </source>
</evidence>
<dbReference type="Gene3D" id="3.40.50.1820">
    <property type="entry name" value="alpha/beta hydrolase"/>
    <property type="match status" value="1"/>
</dbReference>
<dbReference type="NCBIfam" id="NF002043">
    <property type="entry name" value="PRK00870.1"/>
    <property type="match status" value="1"/>
</dbReference>
<reference evidence="3 4" key="1">
    <citation type="submission" date="2021-12" db="EMBL/GenBank/DDBJ databases">
        <title>Discovery of the Pendulisporaceae a myxobacterial family with distinct sporulation behavior and unique specialized metabolism.</title>
        <authorList>
            <person name="Garcia R."/>
            <person name="Popoff A."/>
            <person name="Bader C.D."/>
            <person name="Loehr J."/>
            <person name="Walesch S."/>
            <person name="Walt C."/>
            <person name="Boldt J."/>
            <person name="Bunk B."/>
            <person name="Haeckl F.J.F.P.J."/>
            <person name="Gunesch A.P."/>
            <person name="Birkelbach J."/>
            <person name="Nuebel U."/>
            <person name="Pietschmann T."/>
            <person name="Bach T."/>
            <person name="Mueller R."/>
        </authorList>
    </citation>
    <scope>NUCLEOTIDE SEQUENCE [LARGE SCALE GENOMIC DNA]</scope>
    <source>
        <strain evidence="3 4">MSr11954</strain>
    </source>
</reference>
<proteinExistence type="predicted"/>
<dbReference type="PRINTS" id="PR00412">
    <property type="entry name" value="EPOXHYDRLASE"/>
</dbReference>
<name>A0ABZ2M192_9BACT</name>
<dbReference type="Proteomes" id="UP001370348">
    <property type="component" value="Chromosome"/>
</dbReference>
<dbReference type="InterPro" id="IPR000073">
    <property type="entry name" value="AB_hydrolase_1"/>
</dbReference>
<dbReference type="PRINTS" id="PR00111">
    <property type="entry name" value="ABHYDROLASE"/>
</dbReference>
<protein>
    <submittedName>
        <fullName evidence="3">Haloalkane dehalogenase</fullName>
    </submittedName>
</protein>
<evidence type="ECO:0000259" key="2">
    <source>
        <dbReference type="Pfam" id="PF00561"/>
    </source>
</evidence>
<dbReference type="PANTHER" id="PTHR42977:SF3">
    <property type="entry name" value="AB HYDROLASE-1 DOMAIN-CONTAINING PROTEIN"/>
    <property type="match status" value="1"/>
</dbReference>
<accession>A0ABZ2M192</accession>
<dbReference type="InterPro" id="IPR029058">
    <property type="entry name" value="AB_hydrolase_fold"/>
</dbReference>
<gene>
    <name evidence="3" type="ORF">LZC94_45870</name>
</gene>
<dbReference type="SUPFAM" id="SSF53474">
    <property type="entry name" value="alpha/beta-Hydrolases"/>
    <property type="match status" value="1"/>
</dbReference>
<sequence>MTIIRTPEHRFESVTDYPFEPHYVDIRDLDGTPLRMHYVDEGPRDAPIVLMLHGEPTWSFLYRKIIPVLTAAGQRAIAPDLVGFGRSDKFAERSAYTYARHVAWAYAFIAALDLRELTLICQDWGGLIGLRLVAEHPERFARVIAANTSLPTGDRPMPPEFAEWQRASQEDPVFSAGEIVQRYSSLPLSIAARSGYDAPFPDESYKAAAREFPMLVPTTPNDPASEPNRRAWDLLAQFRRPFLTVFGDQDPFSSGGERVLQKRIPGAAGQPHRVLSGVGHFIQEDAGEELGRIAASFVAGR</sequence>
<dbReference type="InterPro" id="IPR051340">
    <property type="entry name" value="Haloalkane_dehalogenase"/>
</dbReference>
<feature type="domain" description="AB hydrolase-1" evidence="2">
    <location>
        <begin position="47"/>
        <end position="285"/>
    </location>
</feature>
<dbReference type="RefSeq" id="WP_394824760.1">
    <property type="nucleotide sequence ID" value="NZ_CP089984.1"/>
</dbReference>
<evidence type="ECO:0000313" key="3">
    <source>
        <dbReference type="EMBL" id="WXB15135.1"/>
    </source>
</evidence>
<dbReference type="Pfam" id="PF00561">
    <property type="entry name" value="Abhydrolase_1"/>
    <property type="match status" value="1"/>
</dbReference>
<evidence type="ECO:0000313" key="4">
    <source>
        <dbReference type="Proteomes" id="UP001370348"/>
    </source>
</evidence>
<organism evidence="3 4">
    <name type="scientific">Pendulispora albinea</name>
    <dbReference type="NCBI Taxonomy" id="2741071"/>
    <lineage>
        <taxon>Bacteria</taxon>
        <taxon>Pseudomonadati</taxon>
        <taxon>Myxococcota</taxon>
        <taxon>Myxococcia</taxon>
        <taxon>Myxococcales</taxon>
        <taxon>Sorangiineae</taxon>
        <taxon>Pendulisporaceae</taxon>
        <taxon>Pendulispora</taxon>
    </lineage>
</organism>